<dbReference type="AlphaFoldDB" id="A0A6J2UQM8"/>
<dbReference type="GO" id="GO:0045143">
    <property type="term" value="P:homologous chromosome segregation"/>
    <property type="evidence" value="ECO:0007669"/>
    <property type="project" value="TreeGrafter"/>
</dbReference>
<keyword evidence="6" id="KW-0677">Repeat</keyword>
<feature type="compositionally biased region" description="Low complexity" evidence="14">
    <location>
        <begin position="64"/>
        <end position="74"/>
    </location>
</feature>
<dbReference type="GO" id="GO:0017124">
    <property type="term" value="F:SH3 domain binding"/>
    <property type="evidence" value="ECO:0007669"/>
    <property type="project" value="UniProtKB-KW"/>
</dbReference>
<evidence type="ECO:0000256" key="2">
    <source>
        <dbReference type="ARBA" id="ARBA00004496"/>
    </source>
</evidence>
<dbReference type="GO" id="GO:0051276">
    <property type="term" value="P:chromosome organization"/>
    <property type="evidence" value="ECO:0007669"/>
    <property type="project" value="InterPro"/>
</dbReference>
<dbReference type="OrthoDB" id="9905975at2759"/>
<evidence type="ECO:0000256" key="11">
    <source>
        <dbReference type="ARBA" id="ARBA00023242"/>
    </source>
</evidence>
<dbReference type="CTD" id="9232"/>
<dbReference type="PANTHER" id="PTHR10418">
    <property type="entry name" value="SECURIN-3"/>
    <property type="match status" value="1"/>
</dbReference>
<dbReference type="InParanoid" id="A0A6J2UQM8"/>
<name>A0A6J2UQM8_CHACN</name>
<keyword evidence="15" id="KW-1185">Reference proteome</keyword>
<evidence type="ECO:0000256" key="7">
    <source>
        <dbReference type="ARBA" id="ARBA00022776"/>
    </source>
</evidence>
<evidence type="ECO:0000256" key="13">
    <source>
        <dbReference type="ARBA" id="ARBA00039185"/>
    </source>
</evidence>
<keyword evidence="12" id="KW-0131">Cell cycle</keyword>
<evidence type="ECO:0000256" key="4">
    <source>
        <dbReference type="ARBA" id="ARBA00022490"/>
    </source>
</evidence>
<evidence type="ECO:0000256" key="3">
    <source>
        <dbReference type="ARBA" id="ARBA00009264"/>
    </source>
</evidence>
<keyword evidence="7" id="KW-0498">Mitosis</keyword>
<evidence type="ECO:0000256" key="6">
    <source>
        <dbReference type="ARBA" id="ARBA00022737"/>
    </source>
</evidence>
<keyword evidence="5" id="KW-0132">Cell division</keyword>
<dbReference type="PANTHER" id="PTHR10418:SF2">
    <property type="entry name" value="SECURIN"/>
    <property type="match status" value="1"/>
</dbReference>
<keyword evidence="10" id="KW-0729">SH3-binding</keyword>
<keyword evidence="9" id="KW-0832">Ubl conjugation</keyword>
<protein>
    <recommendedName>
        <fullName evidence="13">Securin</fullName>
    </recommendedName>
</protein>
<keyword evidence="11" id="KW-0539">Nucleus</keyword>
<evidence type="ECO:0000256" key="10">
    <source>
        <dbReference type="ARBA" id="ARBA00023036"/>
    </source>
</evidence>
<dbReference type="GO" id="GO:0051301">
    <property type="term" value="P:cell division"/>
    <property type="evidence" value="ECO:0007669"/>
    <property type="project" value="UniProtKB-KW"/>
</dbReference>
<dbReference type="Proteomes" id="UP000504632">
    <property type="component" value="Chromosome 2"/>
</dbReference>
<comment type="subcellular location">
    <subcellularLocation>
        <location evidence="2">Cytoplasm</location>
    </subcellularLocation>
    <subcellularLocation>
        <location evidence="1">Nucleus</location>
    </subcellularLocation>
</comment>
<comment type="similarity">
    <text evidence="3">Belongs to the securin family.</text>
</comment>
<keyword evidence="8" id="KW-0159">Chromosome partition</keyword>
<evidence type="ECO:0000256" key="5">
    <source>
        <dbReference type="ARBA" id="ARBA00022618"/>
    </source>
</evidence>
<evidence type="ECO:0000256" key="8">
    <source>
        <dbReference type="ARBA" id="ARBA00022829"/>
    </source>
</evidence>
<dbReference type="GeneID" id="115806129"/>
<dbReference type="Pfam" id="PF04856">
    <property type="entry name" value="Securin"/>
    <property type="match status" value="1"/>
</dbReference>
<sequence length="183" mass="20219">MATMIYIDQENGSLNTPAIKPRQKLLSVSDKCLKTPLSEKSSLSAPLKSNRKALGTVNKIVANSSVSQKGGQKSKPIEAQKCKVPPQQTKEEYPEIEKCFPYSPDEFETDDVPEEVRLSHLSLAGLARLPRPSALPEEDFDMIEPCLPPSPVKSPTEDYSAELKAFLQTISELTVDLPPECEY</sequence>
<dbReference type="FunCoup" id="A0A6J2UQM8">
    <property type="interactions" value="1207"/>
</dbReference>
<gene>
    <name evidence="16" type="primary">pttg1</name>
</gene>
<proteinExistence type="inferred from homology"/>
<evidence type="ECO:0000256" key="9">
    <source>
        <dbReference type="ARBA" id="ARBA00022843"/>
    </source>
</evidence>
<feature type="region of interest" description="Disordered" evidence="14">
    <location>
        <begin position="64"/>
        <end position="89"/>
    </location>
</feature>
<evidence type="ECO:0000256" key="14">
    <source>
        <dbReference type="SAM" id="MobiDB-lite"/>
    </source>
</evidence>
<reference evidence="16" key="1">
    <citation type="submission" date="2025-08" db="UniProtKB">
        <authorList>
            <consortium name="RefSeq"/>
        </authorList>
    </citation>
    <scope>IDENTIFICATION</scope>
</reference>
<evidence type="ECO:0000256" key="12">
    <source>
        <dbReference type="ARBA" id="ARBA00023306"/>
    </source>
</evidence>
<dbReference type="RefSeq" id="XP_030622730.1">
    <property type="nucleotide sequence ID" value="XM_030766870.1"/>
</dbReference>
<evidence type="ECO:0000313" key="16">
    <source>
        <dbReference type="RefSeq" id="XP_030622730.1"/>
    </source>
</evidence>
<evidence type="ECO:0000313" key="15">
    <source>
        <dbReference type="Proteomes" id="UP000504632"/>
    </source>
</evidence>
<accession>A0A6J2UQM8</accession>
<evidence type="ECO:0000256" key="1">
    <source>
        <dbReference type="ARBA" id="ARBA00004123"/>
    </source>
</evidence>
<dbReference type="GO" id="GO:0005737">
    <property type="term" value="C:cytoplasm"/>
    <property type="evidence" value="ECO:0007669"/>
    <property type="project" value="UniProtKB-SubCell"/>
</dbReference>
<keyword evidence="4" id="KW-0963">Cytoplasm</keyword>
<organism evidence="15 16">
    <name type="scientific">Chanos chanos</name>
    <name type="common">Milkfish</name>
    <name type="synonym">Mugil chanos</name>
    <dbReference type="NCBI Taxonomy" id="29144"/>
    <lineage>
        <taxon>Eukaryota</taxon>
        <taxon>Metazoa</taxon>
        <taxon>Chordata</taxon>
        <taxon>Craniata</taxon>
        <taxon>Vertebrata</taxon>
        <taxon>Euteleostomi</taxon>
        <taxon>Actinopterygii</taxon>
        <taxon>Neopterygii</taxon>
        <taxon>Teleostei</taxon>
        <taxon>Ostariophysi</taxon>
        <taxon>Gonorynchiformes</taxon>
        <taxon>Chanidae</taxon>
        <taxon>Chanos</taxon>
    </lineage>
</organism>
<dbReference type="GO" id="GO:0005634">
    <property type="term" value="C:nucleus"/>
    <property type="evidence" value="ECO:0007669"/>
    <property type="project" value="UniProtKB-SubCell"/>
</dbReference>
<dbReference type="InterPro" id="IPR006940">
    <property type="entry name" value="Securin_separation_inhibitor"/>
</dbReference>